<sequence length="122" mass="13895">MKRLMILLLLALSSTAQAQLSFYNSDAYWSNLCLQSSCIESAATDTCLVFVSNRHLHPDSLRFVDEYVDTAGLKYFFLQKNAGKWYVYQAPSLQDAMHLLPEKRDIVVYAEGMGKIFTTNNK</sequence>
<reference evidence="2 3" key="1">
    <citation type="submission" date="2019-12" db="EMBL/GenBank/DDBJ databases">
        <title>The draft genomic sequence of strain Chitinophaga oryziterrae JCM 16595.</title>
        <authorList>
            <person name="Zhang X."/>
        </authorList>
    </citation>
    <scope>NUCLEOTIDE SEQUENCE [LARGE SCALE GENOMIC DNA]</scope>
    <source>
        <strain evidence="2 3">JCM 16595</strain>
    </source>
</reference>
<evidence type="ECO:0000256" key="1">
    <source>
        <dbReference type="SAM" id="SignalP"/>
    </source>
</evidence>
<dbReference type="RefSeq" id="WP_157302946.1">
    <property type="nucleotide sequence ID" value="NZ_BAAAZB010000021.1"/>
</dbReference>
<organism evidence="2 3">
    <name type="scientific">Chitinophaga oryziterrae</name>
    <dbReference type="NCBI Taxonomy" id="1031224"/>
    <lineage>
        <taxon>Bacteria</taxon>
        <taxon>Pseudomonadati</taxon>
        <taxon>Bacteroidota</taxon>
        <taxon>Chitinophagia</taxon>
        <taxon>Chitinophagales</taxon>
        <taxon>Chitinophagaceae</taxon>
        <taxon>Chitinophaga</taxon>
    </lineage>
</organism>
<keyword evidence="3" id="KW-1185">Reference proteome</keyword>
<dbReference type="Proteomes" id="UP000468388">
    <property type="component" value="Unassembled WGS sequence"/>
</dbReference>
<dbReference type="EMBL" id="WRXO01000010">
    <property type="protein sequence ID" value="MVT44142.1"/>
    <property type="molecule type" value="Genomic_DNA"/>
</dbReference>
<evidence type="ECO:0000313" key="2">
    <source>
        <dbReference type="EMBL" id="MVT44142.1"/>
    </source>
</evidence>
<evidence type="ECO:0008006" key="4">
    <source>
        <dbReference type="Google" id="ProtNLM"/>
    </source>
</evidence>
<dbReference type="AlphaFoldDB" id="A0A6N8JJ19"/>
<feature type="signal peptide" evidence="1">
    <location>
        <begin position="1"/>
        <end position="18"/>
    </location>
</feature>
<name>A0A6N8JJ19_9BACT</name>
<accession>A0A6N8JJ19</accession>
<dbReference type="OrthoDB" id="627035at2"/>
<keyword evidence="1" id="KW-0732">Signal</keyword>
<feature type="chain" id="PRO_5027087127" description="DUF4174 domain-containing protein" evidence="1">
    <location>
        <begin position="19"/>
        <end position="122"/>
    </location>
</feature>
<gene>
    <name evidence="2" type="ORF">GO495_26340</name>
</gene>
<protein>
    <recommendedName>
        <fullName evidence="4">DUF4174 domain-containing protein</fullName>
    </recommendedName>
</protein>
<comment type="caution">
    <text evidence="2">The sequence shown here is derived from an EMBL/GenBank/DDBJ whole genome shotgun (WGS) entry which is preliminary data.</text>
</comment>
<proteinExistence type="predicted"/>
<evidence type="ECO:0000313" key="3">
    <source>
        <dbReference type="Proteomes" id="UP000468388"/>
    </source>
</evidence>